<evidence type="ECO:0000256" key="8">
    <source>
        <dbReference type="ARBA" id="ARBA00023235"/>
    </source>
</evidence>
<dbReference type="InterPro" id="IPR013760">
    <property type="entry name" value="Topo_IIA-like_dom_sf"/>
</dbReference>
<keyword evidence="5 9" id="KW-0067">ATP-binding</keyword>
<reference evidence="14" key="1">
    <citation type="submission" date="2022-06" db="EMBL/GenBank/DDBJ databases">
        <title>Sequencing the genomes of 1000 actinobacteria strains.</title>
        <authorList>
            <person name="Klenk H.-P."/>
        </authorList>
    </citation>
    <scope>NUCLEOTIDE SEQUENCE</scope>
    <source>
        <strain evidence="14">DSM 22016</strain>
    </source>
</reference>
<dbReference type="PROSITE" id="PS52040">
    <property type="entry name" value="TOPO_IIA"/>
    <property type="match status" value="1"/>
</dbReference>
<dbReference type="Proteomes" id="UP001139722">
    <property type="component" value="Unassembled WGS sequence"/>
</dbReference>
<feature type="short sequence motif" description="GyrA-box" evidence="9">
    <location>
        <begin position="547"/>
        <end position="553"/>
    </location>
</feature>
<dbReference type="PANTHER" id="PTHR43493">
    <property type="entry name" value="DNA GYRASE/TOPOISOMERASE SUBUNIT A"/>
    <property type="match status" value="1"/>
</dbReference>
<evidence type="ECO:0000256" key="2">
    <source>
        <dbReference type="ARBA" id="ARBA00008263"/>
    </source>
</evidence>
<sequence>MTSDVIEPGGAGDETTAGHGIHGRIDQVDLQLEMQRSYLDYAMSVIVGRALPDVRDGLKPVHRRVIYAMYDGGYRPDKAFSKCARVVGDVMGQFHPHGDTAIYDALVRLVQPWSLRYPLALGQGNFGSPGNDGAAAPRYTETKMAPLALEMVRDIEKETVDFQDNYDGRTQEPSILPARFPNLLVNGSVGIAVGMATNIPPHNLREVASGAQWYLEHPEASREELQEALIQRIKGPDFPTGAQILGVKGINDAYRTGRGSITMRAVVSVEELQGRTCLVVTELPYQVNPDNLAIKIADMVKDGKIGGIADIRDETSGRTGQRLVLVLKRDAVAKVVLNNLYKHTQLQENFGANMLAIVDGVPRTLSIDGFIAHWVDHQVEVIVRRTQYLLREAEARMHILRGYLKALDALDEVIALIRRSSTVEAARDGLMQLLDIDELQARAILEMQLRRLAALERQKIIDEAEQLEIEIADYREIIASPERQRTIISEELAEIVDKYGDDRRTQIMPGFDGDMSVEDLIPEEEMVVTVTRGGYVKRTRSDNYRSQHRGGKGVKGAQLRADDVVEHFFVTTTHHWLLFFTNMGRVYRAKTYELQEGGRDAKGQHLANLLELQPDEQVAEILDIRDYAVAQYLVLATRDGLVKKTELTAYDTNRSRGVIAINLREGDELVSAMLADEKDEILLVSRKGMSLRFKATDDAIRPMGRSTSGVKGMSFRAGDSLLEASVVPASTEIDDAVLDSDEAAGEGPYVFVVTEGGYAKRTDVAQYRLQNRGGLGIKVAKLSEDRGDLAGALIVADGDEVLVVLASGKVVRSDVAEVPAKGRDTMGVVFAKFAVDDRIIAIAKNSERNLVEEAEDTDTAEVTEEE</sequence>
<keyword evidence="4 9" id="KW-0547">Nucleotide-binding</keyword>
<dbReference type="FunFam" id="1.10.268.10:FF:000001">
    <property type="entry name" value="DNA gyrase subunit A"/>
    <property type="match status" value="1"/>
</dbReference>
<dbReference type="FunFam" id="2.120.10.90:FF:000005">
    <property type="entry name" value="DNA topoisomerase 4 subunit A"/>
    <property type="match status" value="1"/>
</dbReference>
<evidence type="ECO:0000259" key="13">
    <source>
        <dbReference type="PROSITE" id="PS52040"/>
    </source>
</evidence>
<dbReference type="Gene3D" id="3.90.199.10">
    <property type="entry name" value="Topoisomerase II, domain 5"/>
    <property type="match status" value="1"/>
</dbReference>
<evidence type="ECO:0000256" key="5">
    <source>
        <dbReference type="ARBA" id="ARBA00022840"/>
    </source>
</evidence>
<evidence type="ECO:0000256" key="6">
    <source>
        <dbReference type="ARBA" id="ARBA00023029"/>
    </source>
</evidence>
<evidence type="ECO:0000256" key="3">
    <source>
        <dbReference type="ARBA" id="ARBA00022490"/>
    </source>
</evidence>
<comment type="function">
    <text evidence="9">A type II topoisomerase that negatively supercoils closed circular double-stranded (ds) DNA in an ATP-dependent manner to modulate DNA topology and maintain chromosomes in an underwound state. Negative supercoiling favors strand separation, and DNA replication, transcription, recombination and repair, all of which involve strand separation. Also able to catalyze the interconversion of other topological isomers of dsDNA rings, including catenanes and knotted rings. Type II topoisomerases break and join 2 DNA strands simultaneously in an ATP-dependent manner.</text>
</comment>
<dbReference type="GO" id="GO:0009330">
    <property type="term" value="C:DNA topoisomerase type II (double strand cut, ATP-hydrolyzing) complex"/>
    <property type="evidence" value="ECO:0007669"/>
    <property type="project" value="TreeGrafter"/>
</dbReference>
<dbReference type="GO" id="GO:0006261">
    <property type="term" value="P:DNA-templated DNA replication"/>
    <property type="evidence" value="ECO:0007669"/>
    <property type="project" value="UniProtKB-UniRule"/>
</dbReference>
<feature type="active site" description="O-(5'-phospho-DNA)-tyrosine intermediate" evidence="9 10">
    <location>
        <position position="139"/>
    </location>
</feature>
<feature type="domain" description="Topo IIA-type catalytic" evidence="13">
    <location>
        <begin position="51"/>
        <end position="520"/>
    </location>
</feature>
<dbReference type="GO" id="GO:0006265">
    <property type="term" value="P:DNA topological change"/>
    <property type="evidence" value="ECO:0007669"/>
    <property type="project" value="UniProtKB-UniRule"/>
</dbReference>
<dbReference type="InterPro" id="IPR050220">
    <property type="entry name" value="Type_II_DNA_Topoisomerases"/>
</dbReference>
<comment type="subunit">
    <text evidence="9">Heterotetramer, composed of two GyrA and two GyrB chains. In the heterotetramer, GyrA contains the active site tyrosine that forms a transient covalent intermediate with DNA, while GyrB binds cofactors and catalyzes ATP hydrolysis.</text>
</comment>
<dbReference type="SUPFAM" id="SSF101904">
    <property type="entry name" value="GyrA/ParC C-terminal domain-like"/>
    <property type="match status" value="1"/>
</dbReference>
<keyword evidence="7 9" id="KW-0238">DNA-binding</keyword>
<dbReference type="InterPro" id="IPR035516">
    <property type="entry name" value="Gyrase/topoIV_suA_C"/>
</dbReference>
<dbReference type="InterPro" id="IPR002205">
    <property type="entry name" value="Topo_IIA_dom_A"/>
</dbReference>
<dbReference type="GO" id="GO:0034335">
    <property type="term" value="F:DNA negative supercoiling activity"/>
    <property type="evidence" value="ECO:0007669"/>
    <property type="project" value="UniProtKB-ARBA"/>
</dbReference>
<evidence type="ECO:0000256" key="11">
    <source>
        <dbReference type="SAM" id="Coils"/>
    </source>
</evidence>
<comment type="miscellaneous">
    <text evidence="9">Few gyrases are as efficient as E.coli at forming negative supercoils. Not all organisms have 2 type II topoisomerases; in organisms with a single type II topoisomerase this enzyme also has to decatenate newly replicated chromosomes.</text>
</comment>
<dbReference type="InterPro" id="IPR005743">
    <property type="entry name" value="GyrA"/>
</dbReference>
<dbReference type="FunFam" id="3.30.1360.40:FF:000008">
    <property type="entry name" value="DNA topoisomerase (ATP-hydrolyzing)"/>
    <property type="match status" value="1"/>
</dbReference>
<keyword evidence="6 9" id="KW-0799">Topoisomerase</keyword>
<dbReference type="EC" id="5.6.2.2" evidence="9"/>
<keyword evidence="15" id="KW-1185">Reference proteome</keyword>
<dbReference type="GO" id="GO:0005737">
    <property type="term" value="C:cytoplasm"/>
    <property type="evidence" value="ECO:0007669"/>
    <property type="project" value="UniProtKB-SubCell"/>
</dbReference>
<gene>
    <name evidence="9" type="primary">gyrA</name>
    <name evidence="14" type="ORF">BJ978_001018</name>
</gene>
<dbReference type="HAMAP" id="MF_01897">
    <property type="entry name" value="GyrA"/>
    <property type="match status" value="1"/>
</dbReference>
<dbReference type="Gene3D" id="2.120.10.90">
    <property type="entry name" value="DNA gyrase/topoisomerase IV, subunit A, C-terminal"/>
    <property type="match status" value="1"/>
</dbReference>
<accession>A0A9X2GXC5</accession>
<dbReference type="SUPFAM" id="SSF56719">
    <property type="entry name" value="Type II DNA topoisomerase"/>
    <property type="match status" value="1"/>
</dbReference>
<keyword evidence="11" id="KW-0175">Coiled coil</keyword>
<dbReference type="Pfam" id="PF00521">
    <property type="entry name" value="DNA_topoisoIV"/>
    <property type="match status" value="1"/>
</dbReference>
<evidence type="ECO:0000256" key="1">
    <source>
        <dbReference type="ARBA" id="ARBA00000185"/>
    </source>
</evidence>
<evidence type="ECO:0000256" key="7">
    <source>
        <dbReference type="ARBA" id="ARBA00023125"/>
    </source>
</evidence>
<evidence type="ECO:0000313" key="15">
    <source>
        <dbReference type="Proteomes" id="UP001139722"/>
    </source>
</evidence>
<organism evidence="14 15">
    <name type="scientific">Agromyces terreus</name>
    <dbReference type="NCBI Taxonomy" id="424795"/>
    <lineage>
        <taxon>Bacteria</taxon>
        <taxon>Bacillati</taxon>
        <taxon>Actinomycetota</taxon>
        <taxon>Actinomycetes</taxon>
        <taxon>Micrococcales</taxon>
        <taxon>Microbacteriaceae</taxon>
        <taxon>Agromyces</taxon>
    </lineage>
</organism>
<dbReference type="InterPro" id="IPR013758">
    <property type="entry name" value="Topo_IIA_A/C_ab"/>
</dbReference>
<dbReference type="InterPro" id="IPR006691">
    <property type="entry name" value="GyrA/parC_rep"/>
</dbReference>
<dbReference type="GO" id="GO:0005694">
    <property type="term" value="C:chromosome"/>
    <property type="evidence" value="ECO:0007669"/>
    <property type="project" value="InterPro"/>
</dbReference>
<dbReference type="Pfam" id="PF03989">
    <property type="entry name" value="DNA_gyraseA_C"/>
    <property type="match status" value="6"/>
</dbReference>
<dbReference type="AlphaFoldDB" id="A0A9X2GXC5"/>
<dbReference type="OrthoDB" id="9806486at2"/>
<dbReference type="Gene3D" id="3.30.1360.40">
    <property type="match status" value="1"/>
</dbReference>
<protein>
    <recommendedName>
        <fullName evidence="9">DNA gyrase subunit A</fullName>
        <ecNumber evidence="9">5.6.2.2</ecNumber>
    </recommendedName>
</protein>
<comment type="subcellular location">
    <subcellularLocation>
        <location evidence="9">Cytoplasm</location>
    </subcellularLocation>
</comment>
<dbReference type="NCBIfam" id="NF004044">
    <property type="entry name" value="PRK05561.1"/>
    <property type="match status" value="1"/>
</dbReference>
<dbReference type="GO" id="GO:0003677">
    <property type="term" value="F:DNA binding"/>
    <property type="evidence" value="ECO:0007669"/>
    <property type="project" value="UniProtKB-UniRule"/>
</dbReference>
<keyword evidence="3 9" id="KW-0963">Cytoplasm</keyword>
<feature type="region of interest" description="Disordered" evidence="12">
    <location>
        <begin position="1"/>
        <end position="20"/>
    </location>
</feature>
<dbReference type="InterPro" id="IPR013757">
    <property type="entry name" value="Topo_IIA_A_a_sf"/>
</dbReference>
<evidence type="ECO:0000313" key="14">
    <source>
        <dbReference type="EMBL" id="MCP2370342.1"/>
    </source>
</evidence>
<comment type="catalytic activity">
    <reaction evidence="1 9 10">
        <text>ATP-dependent breakage, passage and rejoining of double-stranded DNA.</text>
        <dbReference type="EC" id="5.6.2.2"/>
    </reaction>
</comment>
<dbReference type="NCBIfam" id="NF004043">
    <property type="entry name" value="PRK05560.1"/>
    <property type="match status" value="1"/>
</dbReference>
<name>A0A9X2GXC5_9MICO</name>
<dbReference type="EMBL" id="JAMZDY010000001">
    <property type="protein sequence ID" value="MCP2370342.1"/>
    <property type="molecule type" value="Genomic_DNA"/>
</dbReference>
<dbReference type="Gene3D" id="1.10.268.10">
    <property type="entry name" value="Topoisomerase, domain 3"/>
    <property type="match status" value="1"/>
</dbReference>
<comment type="caution">
    <text evidence="14">The sequence shown here is derived from an EMBL/GenBank/DDBJ whole genome shotgun (WGS) entry which is preliminary data.</text>
</comment>
<dbReference type="GO" id="GO:0005524">
    <property type="term" value="F:ATP binding"/>
    <property type="evidence" value="ECO:0007669"/>
    <property type="project" value="UniProtKB-UniRule"/>
</dbReference>
<evidence type="ECO:0000256" key="10">
    <source>
        <dbReference type="PROSITE-ProRule" id="PRU01384"/>
    </source>
</evidence>
<evidence type="ECO:0000256" key="4">
    <source>
        <dbReference type="ARBA" id="ARBA00022741"/>
    </source>
</evidence>
<feature type="coiled-coil region" evidence="11">
    <location>
        <begin position="450"/>
        <end position="477"/>
    </location>
</feature>
<dbReference type="NCBIfam" id="TIGR01063">
    <property type="entry name" value="gyrA"/>
    <property type="match status" value="1"/>
</dbReference>
<evidence type="ECO:0000256" key="9">
    <source>
        <dbReference type="HAMAP-Rule" id="MF_01897"/>
    </source>
</evidence>
<dbReference type="SMART" id="SM00434">
    <property type="entry name" value="TOP4c"/>
    <property type="match status" value="1"/>
</dbReference>
<dbReference type="CDD" id="cd00187">
    <property type="entry name" value="TOP4c"/>
    <property type="match status" value="1"/>
</dbReference>
<dbReference type="PANTHER" id="PTHR43493:SF5">
    <property type="entry name" value="DNA GYRASE SUBUNIT A, CHLOROPLASTIC_MITOCHONDRIAL"/>
    <property type="match status" value="1"/>
</dbReference>
<keyword evidence="8 9" id="KW-0413">Isomerase</keyword>
<comment type="similarity">
    <text evidence="2 9">Belongs to the type II topoisomerase GyrA/ParC subunit family.</text>
</comment>
<proteinExistence type="inferred from homology"/>
<evidence type="ECO:0000256" key="12">
    <source>
        <dbReference type="SAM" id="MobiDB-lite"/>
    </source>
</evidence>